<dbReference type="RefSeq" id="WP_309944986.1">
    <property type="nucleotide sequence ID" value="NZ_JAVDQY010000001.1"/>
</dbReference>
<accession>A0AAE3Y7W3</accession>
<dbReference type="Pfam" id="PF00144">
    <property type="entry name" value="Beta-lactamase"/>
    <property type="match status" value="1"/>
</dbReference>
<gene>
    <name evidence="2" type="ORF">J2787_000925</name>
</gene>
<sequence length="546" mass="61479">MKPLITLSLFLFSVFNMGLCFGQFNQKDAIRRSDSLINTYSKVTTPGMAIGIIKDGKVIYKKTYGRAHLEHRIPITDSTTFDIASVSKQFTAFIALLAEKEGKLSLNDDIRTYLPELNDLPYKITIRQLASHTHGLPEFSNIKKLQGFGNDFRVTNTEAVQTVLAIKSINFFPGEQYSYNNTGFILLAEILHRVYKKDFKDILKEVIFKPLHMNNSMAIDDPEVMIPNKAESYHEVNAAFLKSPLGQMENGSSNIFTTLNDLCKWVVNYQKPLVGSREIYNTMQKNTVLNSGEKVEYGLGLQTGTYKGLDIVFHGGGTAGYRSYILHIPAYHLSIVLAGNGGNFDGLLIAYKLVDLFLGEKEVLSSPPKKRLYTSEELKSFEGSYELNPGNYLSIISDGKELYMENSKTPLVLAGDNKFDIPFIPTGSFTFHTGSVTFRVGDFVFIGTKVTLNPLETNTSVLRKYTGFYRNKEFNTIYQLVIKDGQLVAIHPINSSIQLYHLSPTTFYSFKSHFGRLDFTYDQNKKINGFLLAGANMSNIKFEKLK</sequence>
<dbReference type="Proteomes" id="UP001184861">
    <property type="component" value="Unassembled WGS sequence"/>
</dbReference>
<dbReference type="AlphaFoldDB" id="A0AAE3Y7W3"/>
<dbReference type="Gene3D" id="3.40.710.10">
    <property type="entry name" value="DD-peptidase/beta-lactamase superfamily"/>
    <property type="match status" value="1"/>
</dbReference>
<dbReference type="InterPro" id="IPR001466">
    <property type="entry name" value="Beta-lactam-related"/>
</dbReference>
<feature type="domain" description="Beta-lactamase-related" evidence="1">
    <location>
        <begin position="44"/>
        <end position="343"/>
    </location>
</feature>
<reference evidence="2" key="1">
    <citation type="submission" date="2023-07" db="EMBL/GenBank/DDBJ databases">
        <title>Sorghum-associated microbial communities from plants grown in Nebraska, USA.</title>
        <authorList>
            <person name="Schachtman D."/>
        </authorList>
    </citation>
    <scope>NUCLEOTIDE SEQUENCE</scope>
    <source>
        <strain evidence="2">DS2360</strain>
    </source>
</reference>
<dbReference type="EMBL" id="JAVDQY010000001">
    <property type="protein sequence ID" value="MDR6525555.1"/>
    <property type="molecule type" value="Genomic_DNA"/>
</dbReference>
<name>A0AAE3Y7W3_9FLAO</name>
<evidence type="ECO:0000313" key="3">
    <source>
        <dbReference type="Proteomes" id="UP001184861"/>
    </source>
</evidence>
<comment type="caution">
    <text evidence="2">The sequence shown here is derived from an EMBL/GenBank/DDBJ whole genome shotgun (WGS) entry which is preliminary data.</text>
</comment>
<evidence type="ECO:0000259" key="1">
    <source>
        <dbReference type="Pfam" id="PF00144"/>
    </source>
</evidence>
<dbReference type="InterPro" id="IPR012338">
    <property type="entry name" value="Beta-lactam/transpept-like"/>
</dbReference>
<organism evidence="2 3">
    <name type="scientific">Chryseobacterium rhizosphaerae</name>
    <dbReference type="NCBI Taxonomy" id="395937"/>
    <lineage>
        <taxon>Bacteria</taxon>
        <taxon>Pseudomonadati</taxon>
        <taxon>Bacteroidota</taxon>
        <taxon>Flavobacteriia</taxon>
        <taxon>Flavobacteriales</taxon>
        <taxon>Weeksellaceae</taxon>
        <taxon>Chryseobacterium group</taxon>
        <taxon>Chryseobacterium</taxon>
    </lineage>
</organism>
<evidence type="ECO:0000313" key="2">
    <source>
        <dbReference type="EMBL" id="MDR6525555.1"/>
    </source>
</evidence>
<dbReference type="SUPFAM" id="SSF56601">
    <property type="entry name" value="beta-lactamase/transpeptidase-like"/>
    <property type="match status" value="1"/>
</dbReference>
<dbReference type="InterPro" id="IPR050491">
    <property type="entry name" value="AmpC-like"/>
</dbReference>
<protein>
    <submittedName>
        <fullName evidence="2">CubicO group peptidase (Beta-lactamase class C family)</fullName>
    </submittedName>
</protein>
<proteinExistence type="predicted"/>
<dbReference type="PANTHER" id="PTHR46825:SF9">
    <property type="entry name" value="BETA-LACTAMASE-RELATED DOMAIN-CONTAINING PROTEIN"/>
    <property type="match status" value="1"/>
</dbReference>
<dbReference type="PANTHER" id="PTHR46825">
    <property type="entry name" value="D-ALANYL-D-ALANINE-CARBOXYPEPTIDASE/ENDOPEPTIDASE AMPH"/>
    <property type="match status" value="1"/>
</dbReference>